<feature type="signal peptide" evidence="1">
    <location>
        <begin position="1"/>
        <end position="20"/>
    </location>
</feature>
<proteinExistence type="predicted"/>
<dbReference type="AlphaFoldDB" id="A0A0A9C9D6"/>
<accession>A0A0A9C9D6</accession>
<evidence type="ECO:0000313" key="2">
    <source>
        <dbReference type="EMBL" id="JAD72166.1"/>
    </source>
</evidence>
<feature type="chain" id="PRO_5002046013" evidence="1">
    <location>
        <begin position="21"/>
        <end position="50"/>
    </location>
</feature>
<dbReference type="EMBL" id="GBRH01225729">
    <property type="protein sequence ID" value="JAD72166.1"/>
    <property type="molecule type" value="Transcribed_RNA"/>
</dbReference>
<evidence type="ECO:0000256" key="1">
    <source>
        <dbReference type="SAM" id="SignalP"/>
    </source>
</evidence>
<sequence>MRPIFTIAAANLSFHSVSLAANPLTSAAMAGSTRSWLSEKKSPMPRGSSL</sequence>
<name>A0A0A9C9D6_ARUDO</name>
<protein>
    <submittedName>
        <fullName evidence="2">Pox1</fullName>
    </submittedName>
</protein>
<keyword evidence="1" id="KW-0732">Signal</keyword>
<reference evidence="2" key="2">
    <citation type="journal article" date="2015" name="Data Brief">
        <title>Shoot transcriptome of the giant reed, Arundo donax.</title>
        <authorList>
            <person name="Barrero R.A."/>
            <person name="Guerrero F.D."/>
            <person name="Moolhuijzen P."/>
            <person name="Goolsby J.A."/>
            <person name="Tidwell J."/>
            <person name="Bellgard S.E."/>
            <person name="Bellgard M.I."/>
        </authorList>
    </citation>
    <scope>NUCLEOTIDE SEQUENCE</scope>
    <source>
        <tissue evidence="2">Shoot tissue taken approximately 20 cm above the soil surface</tissue>
    </source>
</reference>
<organism evidence="2">
    <name type="scientific">Arundo donax</name>
    <name type="common">Giant reed</name>
    <name type="synonym">Donax arundinaceus</name>
    <dbReference type="NCBI Taxonomy" id="35708"/>
    <lineage>
        <taxon>Eukaryota</taxon>
        <taxon>Viridiplantae</taxon>
        <taxon>Streptophyta</taxon>
        <taxon>Embryophyta</taxon>
        <taxon>Tracheophyta</taxon>
        <taxon>Spermatophyta</taxon>
        <taxon>Magnoliopsida</taxon>
        <taxon>Liliopsida</taxon>
        <taxon>Poales</taxon>
        <taxon>Poaceae</taxon>
        <taxon>PACMAD clade</taxon>
        <taxon>Arundinoideae</taxon>
        <taxon>Arundineae</taxon>
        <taxon>Arundo</taxon>
    </lineage>
</organism>
<reference evidence="2" key="1">
    <citation type="submission" date="2014-09" db="EMBL/GenBank/DDBJ databases">
        <authorList>
            <person name="Magalhaes I.L.F."/>
            <person name="Oliveira U."/>
            <person name="Santos F.R."/>
            <person name="Vidigal T.H.D.A."/>
            <person name="Brescovit A.D."/>
            <person name="Santos A.J."/>
        </authorList>
    </citation>
    <scope>NUCLEOTIDE SEQUENCE</scope>
    <source>
        <tissue evidence="2">Shoot tissue taken approximately 20 cm above the soil surface</tissue>
    </source>
</reference>